<organism evidence="1 2">
    <name type="scientific">Necator americanus</name>
    <name type="common">Human hookworm</name>
    <dbReference type="NCBI Taxonomy" id="51031"/>
    <lineage>
        <taxon>Eukaryota</taxon>
        <taxon>Metazoa</taxon>
        <taxon>Ecdysozoa</taxon>
        <taxon>Nematoda</taxon>
        <taxon>Chromadorea</taxon>
        <taxon>Rhabditida</taxon>
        <taxon>Rhabditina</taxon>
        <taxon>Rhabditomorpha</taxon>
        <taxon>Strongyloidea</taxon>
        <taxon>Ancylostomatidae</taxon>
        <taxon>Bunostominae</taxon>
        <taxon>Necator</taxon>
    </lineage>
</organism>
<evidence type="ECO:0000313" key="1">
    <source>
        <dbReference type="EMBL" id="ETN73739.1"/>
    </source>
</evidence>
<sequence>MTTMIGSQYIFMTIRTKRTVLKPPRNASRNSKLAAVQIFNEEEIRTLLEEHNLRECTTAPTALTTEQDFMDFAARRRARPVQDFPWIAIRPVPEIRGMGAFAKVDIPRGAIFCDYRGYTGKSETVYDKIDTKDEQMQKRIRNYALEVTGTG</sequence>
<dbReference type="InterPro" id="IPR046341">
    <property type="entry name" value="SET_dom_sf"/>
</dbReference>
<proteinExistence type="predicted"/>
<gene>
    <name evidence="1" type="ORF">NECAME_13459</name>
</gene>
<dbReference type="AlphaFoldDB" id="W2SVG1"/>
<dbReference type="KEGG" id="nai:NECAME_13459"/>
<dbReference type="EMBL" id="KI660420">
    <property type="protein sequence ID" value="ETN73739.1"/>
    <property type="molecule type" value="Genomic_DNA"/>
</dbReference>
<accession>W2SVG1</accession>
<reference evidence="2" key="1">
    <citation type="journal article" date="2014" name="Nat. Genet.">
        <title>Genome of the human hookworm Necator americanus.</title>
        <authorList>
            <person name="Tang Y.T."/>
            <person name="Gao X."/>
            <person name="Rosa B.A."/>
            <person name="Abubucker S."/>
            <person name="Hallsworth-Pepin K."/>
            <person name="Martin J."/>
            <person name="Tyagi R."/>
            <person name="Heizer E."/>
            <person name="Zhang X."/>
            <person name="Bhonagiri-Palsikar V."/>
            <person name="Minx P."/>
            <person name="Warren W.C."/>
            <person name="Wang Q."/>
            <person name="Zhan B."/>
            <person name="Hotez P.J."/>
            <person name="Sternberg P.W."/>
            <person name="Dougall A."/>
            <person name="Gaze S.T."/>
            <person name="Mulvenna J."/>
            <person name="Sotillo J."/>
            <person name="Ranganathan S."/>
            <person name="Rabelo E.M."/>
            <person name="Wilson R.K."/>
            <person name="Felgner P.L."/>
            <person name="Bethony J."/>
            <person name="Hawdon J.M."/>
            <person name="Gasser R.B."/>
            <person name="Loukas A."/>
            <person name="Mitreva M."/>
        </authorList>
    </citation>
    <scope>NUCLEOTIDE SEQUENCE [LARGE SCALE GENOMIC DNA]</scope>
</reference>
<dbReference type="OrthoDB" id="5850751at2759"/>
<name>W2SVG1_NECAM</name>
<protein>
    <recommendedName>
        <fullName evidence="3">SET domain-containing protein</fullName>
    </recommendedName>
</protein>
<dbReference type="Proteomes" id="UP000053676">
    <property type="component" value="Unassembled WGS sequence"/>
</dbReference>
<evidence type="ECO:0008006" key="3">
    <source>
        <dbReference type="Google" id="ProtNLM"/>
    </source>
</evidence>
<evidence type="ECO:0000313" key="2">
    <source>
        <dbReference type="Proteomes" id="UP000053676"/>
    </source>
</evidence>
<dbReference type="SUPFAM" id="SSF82199">
    <property type="entry name" value="SET domain"/>
    <property type="match status" value="1"/>
</dbReference>
<keyword evidence="2" id="KW-1185">Reference proteome</keyword>